<feature type="region of interest" description="Disordered" evidence="1">
    <location>
        <begin position="148"/>
        <end position="178"/>
    </location>
</feature>
<accession>A0AAW0N0C0</accession>
<feature type="region of interest" description="Disordered" evidence="1">
    <location>
        <begin position="40"/>
        <end position="76"/>
    </location>
</feature>
<proteinExistence type="predicted"/>
<name>A0AAW0N0C0_9GOBI</name>
<keyword evidence="3" id="KW-1185">Reference proteome</keyword>
<sequence>MSSLCTRKLAGCPVHALEVKECPVHVHKCERWEVRRSDAEQRERERGCKQSPPLPANKQPGSKARHRVQSPTVTSTDAPACPCHLASLSTPPSPLEEATLISLALMRQNGSDLVCRCAAGGWGERGGRGERERGWCVPSVRLARCSPERRQGAGQGHRRAGTWRGKRRSLLHSDAQRG</sequence>
<comment type="caution">
    <text evidence="2">The sequence shown here is derived from an EMBL/GenBank/DDBJ whole genome shotgun (WGS) entry which is preliminary data.</text>
</comment>
<protein>
    <submittedName>
        <fullName evidence="2">Uncharacterized protein</fullName>
    </submittedName>
</protein>
<feature type="compositionally biased region" description="Basic residues" evidence="1">
    <location>
        <begin position="156"/>
        <end position="170"/>
    </location>
</feature>
<evidence type="ECO:0000313" key="2">
    <source>
        <dbReference type="EMBL" id="KAK7886223.1"/>
    </source>
</evidence>
<evidence type="ECO:0000256" key="1">
    <source>
        <dbReference type="SAM" id="MobiDB-lite"/>
    </source>
</evidence>
<dbReference type="Proteomes" id="UP001460270">
    <property type="component" value="Unassembled WGS sequence"/>
</dbReference>
<reference evidence="3" key="1">
    <citation type="submission" date="2024-04" db="EMBL/GenBank/DDBJ databases">
        <title>Salinicola lusitanus LLJ914,a marine bacterium isolated from the Okinawa Trough.</title>
        <authorList>
            <person name="Li J."/>
        </authorList>
    </citation>
    <scope>NUCLEOTIDE SEQUENCE [LARGE SCALE GENOMIC DNA]</scope>
</reference>
<gene>
    <name evidence="2" type="ORF">WMY93_025844</name>
</gene>
<evidence type="ECO:0000313" key="3">
    <source>
        <dbReference type="Proteomes" id="UP001460270"/>
    </source>
</evidence>
<dbReference type="EMBL" id="JBBPFD010000019">
    <property type="protein sequence ID" value="KAK7886223.1"/>
    <property type="molecule type" value="Genomic_DNA"/>
</dbReference>
<dbReference type="AlphaFoldDB" id="A0AAW0N0C0"/>
<organism evidence="2 3">
    <name type="scientific">Mugilogobius chulae</name>
    <name type="common">yellowstripe goby</name>
    <dbReference type="NCBI Taxonomy" id="88201"/>
    <lineage>
        <taxon>Eukaryota</taxon>
        <taxon>Metazoa</taxon>
        <taxon>Chordata</taxon>
        <taxon>Craniata</taxon>
        <taxon>Vertebrata</taxon>
        <taxon>Euteleostomi</taxon>
        <taxon>Actinopterygii</taxon>
        <taxon>Neopterygii</taxon>
        <taxon>Teleostei</taxon>
        <taxon>Neoteleostei</taxon>
        <taxon>Acanthomorphata</taxon>
        <taxon>Gobiaria</taxon>
        <taxon>Gobiiformes</taxon>
        <taxon>Gobioidei</taxon>
        <taxon>Gobiidae</taxon>
        <taxon>Gobionellinae</taxon>
        <taxon>Mugilogobius</taxon>
    </lineage>
</organism>